<reference evidence="2 3" key="1">
    <citation type="journal article" date="2013" name="Genome Announc.">
        <title>Genome sequence of 'Candidatus Methanomassiliicoccus intestinalis' Issoire-Mx1, a third thermoplasmatales-related methanogenic archaeon from human feces.</title>
        <authorList>
            <person name="Borrel G."/>
            <person name="Harris H.M."/>
            <person name="Parisot N."/>
            <person name="Gaci N."/>
            <person name="Tottey W."/>
            <person name="Mihajlovski A."/>
            <person name="Deane J."/>
            <person name="Gribaldo S."/>
            <person name="Bardot O."/>
            <person name="Peyretaillade E."/>
            <person name="Peyret P."/>
            <person name="O'Toole P.W."/>
            <person name="Brugere J.F."/>
        </authorList>
    </citation>
    <scope>NUCLEOTIDE SEQUENCE [LARGE SCALE GENOMIC DNA]</scope>
    <source>
        <strain evidence="2 3">Issoire-Mx1</strain>
    </source>
</reference>
<evidence type="ECO:0000313" key="2">
    <source>
        <dbReference type="EMBL" id="AGN26554.1"/>
    </source>
</evidence>
<protein>
    <submittedName>
        <fullName evidence="2">Spermine/spermidine acetyltransferase</fullName>
    </submittedName>
</protein>
<organism evidence="2 3">
    <name type="scientific">Methanomassiliicoccus intestinalis (strain Issoire-Mx1)</name>
    <dbReference type="NCBI Taxonomy" id="1295009"/>
    <lineage>
        <taxon>Archaea</taxon>
        <taxon>Methanobacteriati</taxon>
        <taxon>Thermoplasmatota</taxon>
        <taxon>Thermoplasmata</taxon>
        <taxon>Methanomassiliicoccales</taxon>
        <taxon>Methanomassiliicoccaceae</taxon>
        <taxon>Methanomassiliicoccus</taxon>
    </lineage>
</organism>
<dbReference type="RefSeq" id="WP_020449079.1">
    <property type="nucleotide sequence ID" value="NC_021353.1"/>
</dbReference>
<dbReference type="Pfam" id="PF00583">
    <property type="entry name" value="Acetyltransf_1"/>
    <property type="match status" value="1"/>
</dbReference>
<dbReference type="OrthoDB" id="131003at2157"/>
<gene>
    <name evidence="2" type="ORF">MMINT_12240</name>
</gene>
<dbReference type="Gene3D" id="3.40.630.30">
    <property type="match status" value="1"/>
</dbReference>
<dbReference type="PROSITE" id="PS51186">
    <property type="entry name" value="GNAT"/>
    <property type="match status" value="1"/>
</dbReference>
<dbReference type="HOGENOM" id="CLU_111226_4_2_2"/>
<dbReference type="AlphaFoldDB" id="R9T7C7"/>
<keyword evidence="2" id="KW-0808">Transferase</keyword>
<dbReference type="InterPro" id="IPR000182">
    <property type="entry name" value="GNAT_dom"/>
</dbReference>
<dbReference type="STRING" id="1295009.MMINT_12240"/>
<dbReference type="GeneID" id="41323611"/>
<dbReference type="CDD" id="cd04301">
    <property type="entry name" value="NAT_SF"/>
    <property type="match status" value="1"/>
</dbReference>
<dbReference type="EMBL" id="CP005934">
    <property type="protein sequence ID" value="AGN26554.1"/>
    <property type="molecule type" value="Genomic_DNA"/>
</dbReference>
<dbReference type="SUPFAM" id="SSF55729">
    <property type="entry name" value="Acyl-CoA N-acyltransferases (Nat)"/>
    <property type="match status" value="1"/>
</dbReference>
<accession>R9T7C7</accession>
<dbReference type="InterPro" id="IPR050276">
    <property type="entry name" value="MshD_Acetyltransferase"/>
</dbReference>
<keyword evidence="3" id="KW-1185">Reference proteome</keyword>
<dbReference type="InterPro" id="IPR016181">
    <property type="entry name" value="Acyl_CoA_acyltransferase"/>
</dbReference>
<sequence length="160" mass="18817">MNFERTVKMRIEFKKVTEKNIEDILKLKVKDNQKTFIESVPECLKEAAEKSCWRPVGIYDEDILIGFAMYCFWKEDQHVWMDRFLIASEFQGKGYGSAVFPQLLKKIESEYQCSEIYLSVFKDNTAAINLYEKNGFRFNGEKDIKGEDVMVLNLRRSVVL</sequence>
<proteinExistence type="predicted"/>
<dbReference type="PANTHER" id="PTHR43617">
    <property type="entry name" value="L-AMINO ACID N-ACETYLTRANSFERASE"/>
    <property type="match status" value="1"/>
</dbReference>
<evidence type="ECO:0000259" key="1">
    <source>
        <dbReference type="PROSITE" id="PS51186"/>
    </source>
</evidence>
<dbReference type="Gene3D" id="1.10.287.900">
    <property type="entry name" value="The crystal structure of the spermine/spermidine acetyltransferase from enterococcus faecali"/>
    <property type="match status" value="1"/>
</dbReference>
<name>R9T7C7_METII</name>
<dbReference type="GO" id="GO:0016747">
    <property type="term" value="F:acyltransferase activity, transferring groups other than amino-acyl groups"/>
    <property type="evidence" value="ECO:0007669"/>
    <property type="project" value="InterPro"/>
</dbReference>
<dbReference type="InterPro" id="IPR027455">
    <property type="entry name" value="Sper_AcTfrase_N"/>
</dbReference>
<evidence type="ECO:0000313" key="3">
    <source>
        <dbReference type="Proteomes" id="UP000014070"/>
    </source>
</evidence>
<feature type="domain" description="N-acetyltransferase" evidence="1">
    <location>
        <begin position="11"/>
        <end position="155"/>
    </location>
</feature>
<dbReference type="KEGG" id="mer:MMINT_12240"/>
<dbReference type="InParanoid" id="R9T7C7"/>
<dbReference type="Proteomes" id="UP000014070">
    <property type="component" value="Chromosome"/>
</dbReference>